<dbReference type="InterPro" id="IPR014017">
    <property type="entry name" value="DNA_helicase_UvrD-like_C"/>
</dbReference>
<keyword evidence="4 9" id="KW-0067">ATP-binding</keyword>
<dbReference type="InterPro" id="IPR027417">
    <property type="entry name" value="P-loop_NTPase"/>
</dbReference>
<evidence type="ECO:0000313" key="14">
    <source>
        <dbReference type="Proteomes" id="UP001609219"/>
    </source>
</evidence>
<dbReference type="SUPFAM" id="SSF52540">
    <property type="entry name" value="P-loop containing nucleoside triphosphate hydrolases"/>
    <property type="match status" value="1"/>
</dbReference>
<dbReference type="PROSITE" id="PS51198">
    <property type="entry name" value="UVRD_HELICASE_ATP_BIND"/>
    <property type="match status" value="1"/>
</dbReference>
<dbReference type="PANTHER" id="PTHR11070:SF2">
    <property type="entry name" value="ATP-DEPENDENT DNA HELICASE SRS2"/>
    <property type="match status" value="1"/>
</dbReference>
<evidence type="ECO:0000313" key="13">
    <source>
        <dbReference type="Proteomes" id="UP001609176"/>
    </source>
</evidence>
<keyword evidence="5" id="KW-0413">Isomerase</keyword>
<organism evidence="12 13">
    <name type="scientific">Antrihabitans spumae</name>
    <dbReference type="NCBI Taxonomy" id="3373370"/>
    <lineage>
        <taxon>Bacteria</taxon>
        <taxon>Bacillati</taxon>
        <taxon>Actinomycetota</taxon>
        <taxon>Actinomycetes</taxon>
        <taxon>Mycobacteriales</taxon>
        <taxon>Nocardiaceae</taxon>
        <taxon>Antrihabitans</taxon>
    </lineage>
</organism>
<sequence length="585" mass="64806">MRFEERAPSALAALDLPANRTQLTGSQVLASVYRHAGEDSDVPLKWGEQTATSTAGNLLLIAPPGCGKTELLAGRAKGLIPLLRANEKVLALTFTNRARANLCSRLDSEIGTKRRIHYVTVRNLHGHAASVIFNHRRLLDFNLDSMRWPRRTTFKRAIERVAPWSDVRTREEVDQQLCRVKCGPLSDFEVLEALTKLGNGIALAVELERVRSDELHYADLLRHAQRLLLNDDVAAWYQERYGAVLVDEFQDLTSQQLEIALRTCSKSRTFAGDPLQGIYGWAGAAPAAIERDLRDICGEPVRSNISYRSSPAVLAMVNAVSVPMGAEPLSAHKPKSWIQGGVSAALAFETRSLEGKFIALAAESIIATDPSASVGIICRSGWRRQRIDETFACRPEIDCVLWDLAVYEPGIVEMIRAAAKRMAIGITLREAERRVVATIDHIDFESIDLIREVFEMLATFGYQDLNSALARLPVNRDEPVFAGVHLLNAHLGKGQQFDWVFIPGFEEGHLPDERCSAGPELKEEERVLLVMLSRARKGVVITRAKTSGGSRRRLTKSRWWDALAEAALTRSSELPGLLRSAQAPA</sequence>
<dbReference type="RefSeq" id="WP_395126693.1">
    <property type="nucleotide sequence ID" value="NZ_JBIMSN010000028.1"/>
</dbReference>
<evidence type="ECO:0000256" key="3">
    <source>
        <dbReference type="ARBA" id="ARBA00022806"/>
    </source>
</evidence>
<comment type="catalytic activity">
    <reaction evidence="8">
        <text>ATP + H2O = ADP + phosphate + H(+)</text>
        <dbReference type="Rhea" id="RHEA:13065"/>
        <dbReference type="ChEBI" id="CHEBI:15377"/>
        <dbReference type="ChEBI" id="CHEBI:15378"/>
        <dbReference type="ChEBI" id="CHEBI:30616"/>
        <dbReference type="ChEBI" id="CHEBI:43474"/>
        <dbReference type="ChEBI" id="CHEBI:456216"/>
        <dbReference type="EC" id="5.6.2.4"/>
    </reaction>
</comment>
<dbReference type="EMBL" id="JBIMSN010000028">
    <property type="protein sequence ID" value="MFH5228434.1"/>
    <property type="molecule type" value="Genomic_DNA"/>
</dbReference>
<evidence type="ECO:0000313" key="12">
    <source>
        <dbReference type="EMBL" id="MFH5246032.1"/>
    </source>
</evidence>
<evidence type="ECO:0000256" key="8">
    <source>
        <dbReference type="ARBA" id="ARBA00048988"/>
    </source>
</evidence>
<dbReference type="Gene3D" id="1.10.486.10">
    <property type="entry name" value="PCRA, domain 4"/>
    <property type="match status" value="1"/>
</dbReference>
<evidence type="ECO:0000259" key="10">
    <source>
        <dbReference type="PROSITE" id="PS51198"/>
    </source>
</evidence>
<evidence type="ECO:0000256" key="1">
    <source>
        <dbReference type="ARBA" id="ARBA00022741"/>
    </source>
</evidence>
<dbReference type="InterPro" id="IPR000212">
    <property type="entry name" value="DNA_helicase_UvrD/REP"/>
</dbReference>
<dbReference type="Pfam" id="PF00580">
    <property type="entry name" value="UvrD-helicase"/>
    <property type="match status" value="1"/>
</dbReference>
<dbReference type="InterPro" id="IPR014016">
    <property type="entry name" value="UvrD-like_ATP-bd"/>
</dbReference>
<keyword evidence="1 9" id="KW-0547">Nucleotide-binding</keyword>
<feature type="binding site" evidence="9">
    <location>
        <begin position="62"/>
        <end position="69"/>
    </location>
    <ligand>
        <name>ATP</name>
        <dbReference type="ChEBI" id="CHEBI:30616"/>
    </ligand>
</feature>
<gene>
    <name evidence="12" type="ORF">ACHIPV_29845</name>
    <name evidence="11" type="ORF">ACHIRB_07560</name>
</gene>
<dbReference type="PANTHER" id="PTHR11070">
    <property type="entry name" value="UVRD / RECB / PCRA DNA HELICASE FAMILY MEMBER"/>
    <property type="match status" value="1"/>
</dbReference>
<protein>
    <recommendedName>
        <fullName evidence="7">DNA 3'-5' helicase</fullName>
        <ecNumber evidence="7">5.6.2.4</ecNumber>
    </recommendedName>
</protein>
<dbReference type="Gene3D" id="3.40.50.300">
    <property type="entry name" value="P-loop containing nucleotide triphosphate hydrolases"/>
    <property type="match status" value="2"/>
</dbReference>
<feature type="domain" description="UvrD-like helicase ATP-binding" evidence="10">
    <location>
        <begin position="41"/>
        <end position="310"/>
    </location>
</feature>
<comment type="catalytic activity">
    <reaction evidence="6">
        <text>Couples ATP hydrolysis with the unwinding of duplex DNA by translocating in the 3'-5' direction.</text>
        <dbReference type="EC" id="5.6.2.4"/>
    </reaction>
</comment>
<evidence type="ECO:0000313" key="11">
    <source>
        <dbReference type="EMBL" id="MFH5228434.1"/>
    </source>
</evidence>
<dbReference type="Proteomes" id="UP001609219">
    <property type="component" value="Unassembled WGS sequence"/>
</dbReference>
<evidence type="ECO:0000256" key="2">
    <source>
        <dbReference type="ARBA" id="ARBA00022801"/>
    </source>
</evidence>
<evidence type="ECO:0000256" key="4">
    <source>
        <dbReference type="ARBA" id="ARBA00022840"/>
    </source>
</evidence>
<evidence type="ECO:0000256" key="9">
    <source>
        <dbReference type="PROSITE-ProRule" id="PRU00560"/>
    </source>
</evidence>
<evidence type="ECO:0000256" key="7">
    <source>
        <dbReference type="ARBA" id="ARBA00034808"/>
    </source>
</evidence>
<reference evidence="13 14" key="1">
    <citation type="submission" date="2024-10" db="EMBL/GenBank/DDBJ databases">
        <authorList>
            <person name="Riesco R."/>
        </authorList>
    </citation>
    <scope>NUCLEOTIDE SEQUENCE [LARGE SCALE GENOMIC DNA]</scope>
    <source>
        <strain evidence="12 13">NCIMB 15448</strain>
        <strain evidence="11 14">NCIMB 15450</strain>
    </source>
</reference>
<name>A0ABW7KY85_9NOCA</name>
<dbReference type="Proteomes" id="UP001609176">
    <property type="component" value="Unassembled WGS sequence"/>
</dbReference>
<dbReference type="EMBL" id="JBIMSP010000128">
    <property type="protein sequence ID" value="MFH5246032.1"/>
    <property type="molecule type" value="Genomic_DNA"/>
</dbReference>
<evidence type="ECO:0000256" key="6">
    <source>
        <dbReference type="ARBA" id="ARBA00034617"/>
    </source>
</evidence>
<accession>A0ABW7KY85</accession>
<proteinExistence type="predicted"/>
<evidence type="ECO:0000256" key="5">
    <source>
        <dbReference type="ARBA" id="ARBA00023235"/>
    </source>
</evidence>
<keyword evidence="3 9" id="KW-0347">Helicase</keyword>
<dbReference type="Pfam" id="PF13361">
    <property type="entry name" value="UvrD_C"/>
    <property type="match status" value="1"/>
</dbReference>
<comment type="caution">
    <text evidence="12">The sequence shown here is derived from an EMBL/GenBank/DDBJ whole genome shotgun (WGS) entry which is preliminary data.</text>
</comment>
<keyword evidence="2 9" id="KW-0378">Hydrolase</keyword>
<dbReference type="EC" id="5.6.2.4" evidence="7"/>
<keyword evidence="14" id="KW-1185">Reference proteome</keyword>